<reference evidence="1 2" key="1">
    <citation type="submission" date="2018-08" db="EMBL/GenBank/DDBJ databases">
        <title>A genome reference for cultivated species of the human gut microbiota.</title>
        <authorList>
            <person name="Zou Y."/>
            <person name="Xue W."/>
            <person name="Luo G."/>
        </authorList>
    </citation>
    <scope>NUCLEOTIDE SEQUENCE [LARGE SCALE GENOMIC DNA]</scope>
    <source>
        <strain evidence="1 2">AM44-11BH</strain>
    </source>
</reference>
<dbReference type="Proteomes" id="UP000284779">
    <property type="component" value="Unassembled WGS sequence"/>
</dbReference>
<comment type="caution">
    <text evidence="1">The sequence shown here is derived from an EMBL/GenBank/DDBJ whole genome shotgun (WGS) entry which is preliminary data.</text>
</comment>
<gene>
    <name evidence="1" type="ORF">DW944_09925</name>
</gene>
<dbReference type="RefSeq" id="WP_117971222.1">
    <property type="nucleotide sequence ID" value="NZ_CAUBDO010000009.1"/>
</dbReference>
<organism evidence="1 2">
    <name type="scientific">Eubacterium ventriosum</name>
    <dbReference type="NCBI Taxonomy" id="39496"/>
    <lineage>
        <taxon>Bacteria</taxon>
        <taxon>Bacillati</taxon>
        <taxon>Bacillota</taxon>
        <taxon>Clostridia</taxon>
        <taxon>Eubacteriales</taxon>
        <taxon>Eubacteriaceae</taxon>
        <taxon>Eubacterium</taxon>
    </lineage>
</organism>
<accession>A0A413R5W4</accession>
<proteinExistence type="predicted"/>
<sequence length="355" mass="41174">MERKSLYSLMNEQIIKLDTKSGYETIDEFITDDGKSMQFIKSLSNVFEVNNGGVYEIAKIRARHSVITFLMGMIFSEFGGLYGSIASVVNLEEANNFRLWLLTSLNHDIAYFSDRLKNGKIDYKKTFKYYLFDENSEDDFLKYIRLFPKQYMSTLAYSYEEILLYDKYARKYHKEKGDTKEQVDHGILGGVITFYNSIRKIKKSGCNENEILIAEASSLTIAQHNIFKSSSKECDRKYPEGLLKKLGHDSSFRINRKTPLLLLLSLVDTIECVKKFGKKDQEDNGNKSFEALTVLKSIFVFSDKEKIEIDLSEFAKKMKKKGIDKEEYWKSISTLSNWTELKVTEKDDVFTIVLE</sequence>
<dbReference type="EMBL" id="QSFD01000010">
    <property type="protein sequence ID" value="RHA17242.1"/>
    <property type="molecule type" value="Genomic_DNA"/>
</dbReference>
<evidence type="ECO:0000313" key="1">
    <source>
        <dbReference type="EMBL" id="RHA17242.1"/>
    </source>
</evidence>
<keyword evidence="2" id="KW-1185">Reference proteome</keyword>
<evidence type="ECO:0000313" key="2">
    <source>
        <dbReference type="Proteomes" id="UP000284779"/>
    </source>
</evidence>
<protein>
    <submittedName>
        <fullName evidence="1">Uncharacterized protein</fullName>
    </submittedName>
</protein>
<name>A0A413R5W4_9FIRM</name>
<dbReference type="AlphaFoldDB" id="A0A413R5W4"/>